<evidence type="ECO:0000259" key="3">
    <source>
        <dbReference type="Pfam" id="PF04937"/>
    </source>
</evidence>
<feature type="region of interest" description="Disordered" evidence="1">
    <location>
        <begin position="1"/>
        <end position="54"/>
    </location>
</feature>
<dbReference type="Pfam" id="PF04937">
    <property type="entry name" value="DUF659"/>
    <property type="match status" value="2"/>
</dbReference>
<keyword evidence="2" id="KW-0812">Transmembrane</keyword>
<sequence length="772" mass="87568">MQRAGPHYDRGGGSGSGSRAGGSGVRGSGVRGSRVAGSGGPLPSMFTRSQSHVPERVRDYHLGLSSAPRQQRIDTGPWTVKGKTLRELLGRAWAKACHAVGIPSRKLDDPYFKAAIMETQKQGVGIKIPTGREIDGKYLDENVKEIENEIEKWKKDWDECGVTLMCDSWTDPMRNSVINFLEIKTVVMKVGYHNVVQIVTDNGSNYKKACEILTDQFPHMAWQPCLAHTINLMLKDIGKWPEHEACIQSAQKICSWLYNSNSLHSMMRQAIGGELVKWNATRFGTNYMFLESMFKKKDQFMAWLISPEFRNTRFFKTEMGRYAFDSMCSLDWWNNLEWVINDVEPLYMFLRFADSDKNPNLGEVTLEYQNIRNTYASKFASDRPRFERIMKVVDARMITVMTGTFMGTACALNPYMHYTIGVSQSVMSLVRKGLDKMLEVDSAAYALQEFETFRRKLGEFSTDIARRMAIDRNTPPAAWWATFGGHTPTLQRVARRLLSQCASSSGCERNWSTFAYIHTKLMNRLSHRKLDKLVFVNYNLRLRLDRASKVADPVDYDPVSSFMDLSLYRRNSAIEDWMQQARSNGDPAFDEDSDFSDTPLPSKMFTDIGRTQGDEEDLEAWAEKTVGDTHLGKRKTKLAPEQRKGKKKRLTMSRTLVVRTPLLNLVGVRVMAMVTVTVMMMVVPVAVMVMVTVMVVVMPAAAGVVQIRIKVVSAHSLVRTISPMPHKIQIMEHPHHNDRQDPHVDVVDRLALHMMKIAPALPPVFIGRHGRT</sequence>
<feature type="compositionally biased region" description="Gly residues" evidence="1">
    <location>
        <begin position="11"/>
        <end position="30"/>
    </location>
</feature>
<accession>A0AAQ3UJ82</accession>
<dbReference type="AlphaFoldDB" id="A0AAQ3UJ82"/>
<dbReference type="PANTHER" id="PTHR32166:SF105">
    <property type="entry name" value="HAT DIMERIZATION DOMAIN-CONTAINING PROTEIN"/>
    <property type="match status" value="1"/>
</dbReference>
<feature type="domain" description="HAT C-terminal dimerisation" evidence="4">
    <location>
        <begin position="472"/>
        <end position="540"/>
    </location>
</feature>
<feature type="transmembrane region" description="Helical" evidence="2">
    <location>
        <begin position="656"/>
        <end position="679"/>
    </location>
</feature>
<dbReference type="Proteomes" id="UP001341281">
    <property type="component" value="Chromosome 08"/>
</dbReference>
<proteinExistence type="predicted"/>
<keyword evidence="6" id="KW-1185">Reference proteome</keyword>
<evidence type="ECO:0000313" key="5">
    <source>
        <dbReference type="EMBL" id="WVZ91280.1"/>
    </source>
</evidence>
<evidence type="ECO:0008006" key="7">
    <source>
        <dbReference type="Google" id="ProtNLM"/>
    </source>
</evidence>
<dbReference type="InterPro" id="IPR012337">
    <property type="entry name" value="RNaseH-like_sf"/>
</dbReference>
<feature type="domain" description="DUF659" evidence="3">
    <location>
        <begin position="129"/>
        <end position="181"/>
    </location>
</feature>
<feature type="compositionally biased region" description="Basic and acidic residues" evidence="1">
    <location>
        <begin position="1"/>
        <end position="10"/>
    </location>
</feature>
<organism evidence="5 6">
    <name type="scientific">Paspalum notatum var. saurae</name>
    <dbReference type="NCBI Taxonomy" id="547442"/>
    <lineage>
        <taxon>Eukaryota</taxon>
        <taxon>Viridiplantae</taxon>
        <taxon>Streptophyta</taxon>
        <taxon>Embryophyta</taxon>
        <taxon>Tracheophyta</taxon>
        <taxon>Spermatophyta</taxon>
        <taxon>Magnoliopsida</taxon>
        <taxon>Liliopsida</taxon>
        <taxon>Poales</taxon>
        <taxon>Poaceae</taxon>
        <taxon>PACMAD clade</taxon>
        <taxon>Panicoideae</taxon>
        <taxon>Andropogonodae</taxon>
        <taxon>Paspaleae</taxon>
        <taxon>Paspalinae</taxon>
        <taxon>Paspalum</taxon>
    </lineage>
</organism>
<protein>
    <recommendedName>
        <fullName evidence="7">DUF659 domain-containing protein</fullName>
    </recommendedName>
</protein>
<dbReference type="GO" id="GO:0046983">
    <property type="term" value="F:protein dimerization activity"/>
    <property type="evidence" value="ECO:0007669"/>
    <property type="project" value="InterPro"/>
</dbReference>
<dbReference type="SUPFAM" id="SSF53098">
    <property type="entry name" value="Ribonuclease H-like"/>
    <property type="match status" value="1"/>
</dbReference>
<evidence type="ECO:0000313" key="6">
    <source>
        <dbReference type="Proteomes" id="UP001341281"/>
    </source>
</evidence>
<evidence type="ECO:0000256" key="2">
    <source>
        <dbReference type="SAM" id="Phobius"/>
    </source>
</evidence>
<dbReference type="PANTHER" id="PTHR32166">
    <property type="entry name" value="OSJNBA0013A04.12 PROTEIN"/>
    <property type="match status" value="1"/>
</dbReference>
<feature type="domain" description="DUF659" evidence="3">
    <location>
        <begin position="184"/>
        <end position="253"/>
    </location>
</feature>
<reference evidence="5 6" key="1">
    <citation type="submission" date="2024-02" db="EMBL/GenBank/DDBJ databases">
        <title>High-quality chromosome-scale genome assembly of Pensacola bahiagrass (Paspalum notatum Flugge var. saurae).</title>
        <authorList>
            <person name="Vega J.M."/>
            <person name="Podio M."/>
            <person name="Orjuela J."/>
            <person name="Siena L.A."/>
            <person name="Pessino S.C."/>
            <person name="Combes M.C."/>
            <person name="Mariac C."/>
            <person name="Albertini E."/>
            <person name="Pupilli F."/>
            <person name="Ortiz J.P.A."/>
            <person name="Leblanc O."/>
        </authorList>
    </citation>
    <scope>NUCLEOTIDE SEQUENCE [LARGE SCALE GENOMIC DNA]</scope>
    <source>
        <strain evidence="5">R1</strain>
        <tissue evidence="5">Leaf</tissue>
    </source>
</reference>
<keyword evidence="2" id="KW-1133">Transmembrane helix</keyword>
<dbReference type="Pfam" id="PF05699">
    <property type="entry name" value="Dimer_Tnp_hAT"/>
    <property type="match status" value="1"/>
</dbReference>
<dbReference type="InterPro" id="IPR007021">
    <property type="entry name" value="DUF659"/>
</dbReference>
<keyword evidence="2" id="KW-0472">Membrane</keyword>
<feature type="transmembrane region" description="Helical" evidence="2">
    <location>
        <begin position="685"/>
        <end position="705"/>
    </location>
</feature>
<gene>
    <name evidence="5" type="ORF">U9M48_037471</name>
</gene>
<evidence type="ECO:0000259" key="4">
    <source>
        <dbReference type="Pfam" id="PF05699"/>
    </source>
</evidence>
<evidence type="ECO:0000256" key="1">
    <source>
        <dbReference type="SAM" id="MobiDB-lite"/>
    </source>
</evidence>
<dbReference type="EMBL" id="CP144752">
    <property type="protein sequence ID" value="WVZ91280.1"/>
    <property type="molecule type" value="Genomic_DNA"/>
</dbReference>
<dbReference type="InterPro" id="IPR008906">
    <property type="entry name" value="HATC_C_dom"/>
</dbReference>
<name>A0AAQ3UJ82_PASNO</name>